<organism evidence="2 3">
    <name type="scientific">Sterolibacterium denitrificans</name>
    <dbReference type="NCBI Taxonomy" id="157592"/>
    <lineage>
        <taxon>Bacteria</taxon>
        <taxon>Pseudomonadati</taxon>
        <taxon>Pseudomonadota</taxon>
        <taxon>Betaproteobacteria</taxon>
        <taxon>Nitrosomonadales</taxon>
        <taxon>Sterolibacteriaceae</taxon>
        <taxon>Sterolibacterium</taxon>
    </lineage>
</organism>
<proteinExistence type="predicted"/>
<evidence type="ECO:0000313" key="2">
    <source>
        <dbReference type="EMBL" id="SMB26019.1"/>
    </source>
</evidence>
<dbReference type="InterPro" id="IPR034904">
    <property type="entry name" value="FSCA_dom_sf"/>
</dbReference>
<reference evidence="2" key="1">
    <citation type="submission" date="2017-03" db="EMBL/GenBank/DDBJ databases">
        <authorList>
            <consortium name="AG Boll"/>
        </authorList>
    </citation>
    <scope>NUCLEOTIDE SEQUENCE [LARGE SCALE GENOMIC DNA]</scope>
    <source>
        <strain evidence="2">Chol</strain>
    </source>
</reference>
<dbReference type="Proteomes" id="UP000242886">
    <property type="component" value="Chromosome SDENCHOL"/>
</dbReference>
<dbReference type="Pfam" id="PF01883">
    <property type="entry name" value="FeS_assembly_P"/>
    <property type="match status" value="1"/>
</dbReference>
<evidence type="ECO:0000259" key="1">
    <source>
        <dbReference type="Pfam" id="PF01883"/>
    </source>
</evidence>
<dbReference type="PANTHER" id="PTHR42831:SF1">
    <property type="entry name" value="FE-S PROTEIN MATURATION AUXILIARY FACTOR YITW"/>
    <property type="match status" value="1"/>
</dbReference>
<keyword evidence="3" id="KW-1185">Reference proteome</keyword>
<dbReference type="InterPro" id="IPR002744">
    <property type="entry name" value="MIP18-like"/>
</dbReference>
<protein>
    <submittedName>
        <fullName evidence="2">MIP18 family protein YitW</fullName>
    </submittedName>
</protein>
<name>A0A7Z7HSW0_9PROT</name>
<dbReference type="PANTHER" id="PTHR42831">
    <property type="entry name" value="FE-S PROTEIN MATURATION AUXILIARY FACTOR YITW"/>
    <property type="match status" value="1"/>
</dbReference>
<dbReference type="EMBL" id="LT837803">
    <property type="protein sequence ID" value="SMB26019.1"/>
    <property type="molecule type" value="Genomic_DNA"/>
</dbReference>
<dbReference type="RefSeq" id="WP_154716580.1">
    <property type="nucleotide sequence ID" value="NZ_LT837803.1"/>
</dbReference>
<feature type="domain" description="MIP18 family-like" evidence="1">
    <location>
        <begin position="19"/>
        <end position="92"/>
    </location>
</feature>
<dbReference type="SUPFAM" id="SSF117916">
    <property type="entry name" value="Fe-S cluster assembly (FSCA) domain-like"/>
    <property type="match status" value="1"/>
</dbReference>
<dbReference type="InterPro" id="IPR052339">
    <property type="entry name" value="Fe-S_Maturation_MIP18"/>
</dbReference>
<dbReference type="AlphaFoldDB" id="A0A7Z7HSW0"/>
<accession>A0A7Z7HSW0</accession>
<gene>
    <name evidence="2" type="primary">yitW</name>
    <name evidence="2" type="ORF">SDENCHOL_20032</name>
</gene>
<dbReference type="Gene3D" id="3.30.300.130">
    <property type="entry name" value="Fe-S cluster assembly (FSCA)"/>
    <property type="match status" value="1"/>
</dbReference>
<sequence length="115" mass="12833">MSQANQTTDTTASAPIDLEALLHALREVIDPEVGMNIVDLGLIYRVEASDDEKSVRVEMTMTSPACPMGEMIVENVEAVLRAQLPENVQAEVRLVWEPPWHPSMMSKDARAHYGW</sequence>
<evidence type="ECO:0000313" key="3">
    <source>
        <dbReference type="Proteomes" id="UP000242886"/>
    </source>
</evidence>